<organism evidence="11 12">
    <name type="scientific">Saccharopolyspora erythraea (strain ATCC 11635 / DSM 40517 / JCM 4748 / NBRC 13426 / NCIMB 8594 / NRRL 2338)</name>
    <dbReference type="NCBI Taxonomy" id="405948"/>
    <lineage>
        <taxon>Bacteria</taxon>
        <taxon>Bacillati</taxon>
        <taxon>Actinomycetota</taxon>
        <taxon>Actinomycetes</taxon>
        <taxon>Pseudonocardiales</taxon>
        <taxon>Pseudonocardiaceae</taxon>
        <taxon>Saccharopolyspora</taxon>
    </lineage>
</organism>
<dbReference type="InterPro" id="IPR036852">
    <property type="entry name" value="Peptidase_S8/S53_dom_sf"/>
</dbReference>
<evidence type="ECO:0000256" key="1">
    <source>
        <dbReference type="ARBA" id="ARBA00004162"/>
    </source>
</evidence>
<reference evidence="11 12" key="1">
    <citation type="journal article" date="2007" name="Nat. Biotechnol.">
        <title>Complete genome sequence of the erythromycin-producing bacterium Saccharopolyspora erythraea NRRL23338.</title>
        <authorList>
            <person name="Oliynyk M."/>
            <person name="Samborskyy M."/>
            <person name="Lester J.B."/>
            <person name="Mironenko T."/>
            <person name="Scott N."/>
            <person name="Dickens S."/>
            <person name="Haydock S.F."/>
            <person name="Leadlay P.F."/>
        </authorList>
    </citation>
    <scope>NUCLEOTIDE SEQUENCE [LARGE SCALE GENOMIC DNA]</scope>
    <source>
        <strain evidence="12">ATCC 11635 / DSM 40517 / JCM 4748 / NBRC 13426 / NCIMB 8594 / NRRL 2338</strain>
    </source>
</reference>
<dbReference type="KEGG" id="sen:SACE_5519"/>
<evidence type="ECO:0000256" key="7">
    <source>
        <dbReference type="ARBA" id="ARBA00022825"/>
    </source>
</evidence>
<dbReference type="InterPro" id="IPR050131">
    <property type="entry name" value="Peptidase_S8_subtilisin-like"/>
</dbReference>
<name>A4FKY6_SACEN</name>
<keyword evidence="4 11" id="KW-0645">Protease</keyword>
<comment type="subcellular location">
    <subcellularLocation>
        <location evidence="1">Cell membrane</location>
        <topology evidence="1">Single-pass membrane protein</topology>
    </subcellularLocation>
</comment>
<dbReference type="HOGENOM" id="CLU_011263_13_3_11"/>
<comment type="caution">
    <text evidence="10">Lacks conserved residue(s) required for the propagation of feature annotation.</text>
</comment>
<evidence type="ECO:0000256" key="9">
    <source>
        <dbReference type="ARBA" id="ARBA00023136"/>
    </source>
</evidence>
<dbReference type="PANTHER" id="PTHR43806">
    <property type="entry name" value="PEPTIDASE S8"/>
    <property type="match status" value="1"/>
</dbReference>
<proteinExistence type="inferred from homology"/>
<gene>
    <name evidence="11" type="ordered locus">SACE_5519</name>
</gene>
<dbReference type="InterPro" id="IPR023834">
    <property type="entry name" value="T7SS_pept_S8A_mycosin"/>
</dbReference>
<keyword evidence="7" id="KW-0720">Serine protease</keyword>
<sequence>MRRPTLVAGALLVLGGLVAAPSPVSAQPGQCAAPADNVVREIPWPQQRLAPRSAWALNQGGSTLVGVVDTGVSAAAPALAGRVLPGQDVLGSGPANNDCAGRGTFMAGLIAAGQTTGVGFAGIAPRARILPIRVAQNPNEVDPGRLAAGIRAAVDGGAKVIAVSMGTPSPAADLRAAVDYAAGRDALVIAASDMNVQDGQTSYPAAFPSVLPVSGIDESGSPANRGGSNAPAQAPALVAPSSNVVSIAPAGAGHITASGGGIGVAFVAGAAALVRSYHPDLSAAQVRHRLEATADHPPAVLPDPALGFGVVDPRAALATVLPEESGDRPTPAPAPDVRVPPVPAADDTPVFIALAVTALTVSAASLGALAAALVTRGRRRKWRSAWAAGSQDDQPAGAVRATTEETTEEDVPVSRSTSSSAL</sequence>
<keyword evidence="3" id="KW-1003">Cell membrane</keyword>
<evidence type="ECO:0000313" key="12">
    <source>
        <dbReference type="Proteomes" id="UP000006728"/>
    </source>
</evidence>
<dbReference type="EMBL" id="AM420293">
    <property type="protein sequence ID" value="CAM04711.1"/>
    <property type="molecule type" value="Genomic_DNA"/>
</dbReference>
<keyword evidence="8" id="KW-1133">Transmembrane helix</keyword>
<evidence type="ECO:0000256" key="3">
    <source>
        <dbReference type="ARBA" id="ARBA00022475"/>
    </source>
</evidence>
<accession>A4FKY6</accession>
<dbReference type="RefSeq" id="WP_011874743.1">
    <property type="nucleotide sequence ID" value="NC_009142.1"/>
</dbReference>
<dbReference type="Pfam" id="PF00082">
    <property type="entry name" value="Peptidase_S8"/>
    <property type="match status" value="1"/>
</dbReference>
<dbReference type="GO" id="GO:0006508">
    <property type="term" value="P:proteolysis"/>
    <property type="evidence" value="ECO:0007669"/>
    <property type="project" value="UniProtKB-KW"/>
</dbReference>
<dbReference type="GO" id="GO:0004252">
    <property type="term" value="F:serine-type endopeptidase activity"/>
    <property type="evidence" value="ECO:0007669"/>
    <property type="project" value="InterPro"/>
</dbReference>
<evidence type="ECO:0000256" key="8">
    <source>
        <dbReference type="ARBA" id="ARBA00022989"/>
    </source>
</evidence>
<evidence type="ECO:0000256" key="6">
    <source>
        <dbReference type="ARBA" id="ARBA00022801"/>
    </source>
</evidence>
<dbReference type="PRINTS" id="PR00723">
    <property type="entry name" value="SUBTILISIN"/>
</dbReference>
<dbReference type="Proteomes" id="UP000006728">
    <property type="component" value="Chromosome"/>
</dbReference>
<dbReference type="PANTHER" id="PTHR43806:SF11">
    <property type="entry name" value="CEREVISIN-RELATED"/>
    <property type="match status" value="1"/>
</dbReference>
<protein>
    <submittedName>
        <fullName evidence="11">Serine protease (Membrane protein)</fullName>
    </submittedName>
</protein>
<dbReference type="InterPro" id="IPR000209">
    <property type="entry name" value="Peptidase_S8/S53_dom"/>
</dbReference>
<keyword evidence="6" id="KW-0378">Hydrolase</keyword>
<dbReference type="STRING" id="405948.SACE_5519"/>
<dbReference type="PROSITE" id="PS51892">
    <property type="entry name" value="SUBTILASE"/>
    <property type="match status" value="1"/>
</dbReference>
<dbReference type="eggNOG" id="COG1404">
    <property type="taxonomic scope" value="Bacteria"/>
</dbReference>
<evidence type="ECO:0000256" key="10">
    <source>
        <dbReference type="PROSITE-ProRule" id="PRU01240"/>
    </source>
</evidence>
<dbReference type="OrthoDB" id="5240330at2"/>
<keyword evidence="5" id="KW-0812">Transmembrane</keyword>
<comment type="similarity">
    <text evidence="2 10">Belongs to the peptidase S8 family.</text>
</comment>
<evidence type="ECO:0000256" key="5">
    <source>
        <dbReference type="ARBA" id="ARBA00022692"/>
    </source>
</evidence>
<dbReference type="NCBIfam" id="TIGR03921">
    <property type="entry name" value="T7SS_mycosin"/>
    <property type="match status" value="1"/>
</dbReference>
<dbReference type="AlphaFoldDB" id="A4FKY6"/>
<evidence type="ECO:0000256" key="2">
    <source>
        <dbReference type="ARBA" id="ARBA00011073"/>
    </source>
</evidence>
<evidence type="ECO:0000256" key="4">
    <source>
        <dbReference type="ARBA" id="ARBA00022670"/>
    </source>
</evidence>
<dbReference type="SUPFAM" id="SSF52743">
    <property type="entry name" value="Subtilisin-like"/>
    <property type="match status" value="1"/>
</dbReference>
<dbReference type="GO" id="GO:0005886">
    <property type="term" value="C:plasma membrane"/>
    <property type="evidence" value="ECO:0007669"/>
    <property type="project" value="UniProtKB-SubCell"/>
</dbReference>
<keyword evidence="9" id="KW-0472">Membrane</keyword>
<keyword evidence="12" id="KW-1185">Reference proteome</keyword>
<dbReference type="Gene3D" id="3.40.50.200">
    <property type="entry name" value="Peptidase S8/S53 domain"/>
    <property type="match status" value="1"/>
</dbReference>
<evidence type="ECO:0000313" key="11">
    <source>
        <dbReference type="EMBL" id="CAM04711.1"/>
    </source>
</evidence>
<dbReference type="InterPro" id="IPR015500">
    <property type="entry name" value="Peptidase_S8_subtilisin-rel"/>
</dbReference>